<evidence type="ECO:0000259" key="6">
    <source>
        <dbReference type="PROSITE" id="PS50975"/>
    </source>
</evidence>
<dbReference type="GO" id="GO:0005524">
    <property type="term" value="F:ATP binding"/>
    <property type="evidence" value="ECO:0007669"/>
    <property type="project" value="UniProtKB-UniRule"/>
</dbReference>
<keyword evidence="4" id="KW-0482">Metalloprotease</keyword>
<dbReference type="GO" id="GO:0046872">
    <property type="term" value="F:metal ion binding"/>
    <property type="evidence" value="ECO:0007669"/>
    <property type="project" value="InterPro"/>
</dbReference>
<feature type="domain" description="ATP-grasp" evidence="6">
    <location>
        <begin position="40"/>
        <end position="307"/>
    </location>
</feature>
<dbReference type="GO" id="GO:0080164">
    <property type="term" value="P:regulation of nitric oxide metabolic process"/>
    <property type="evidence" value="ECO:0007669"/>
    <property type="project" value="TreeGrafter"/>
</dbReference>
<dbReference type="InterPro" id="IPR011761">
    <property type="entry name" value="ATP-grasp"/>
</dbReference>
<dbReference type="Proteomes" id="UP000229449">
    <property type="component" value="Unassembled WGS sequence"/>
</dbReference>
<evidence type="ECO:0000256" key="1">
    <source>
        <dbReference type="ARBA" id="ARBA00001947"/>
    </source>
</evidence>
<name>A0A2M7RAE6_9BACT</name>
<dbReference type="PROSITE" id="PS50975">
    <property type="entry name" value="ATP_GRASP"/>
    <property type="match status" value="1"/>
</dbReference>
<dbReference type="EMBL" id="PFMA01000038">
    <property type="protein sequence ID" value="PIY93462.1"/>
    <property type="molecule type" value="Genomic_DNA"/>
</dbReference>
<dbReference type="Gene3D" id="3.30.470.20">
    <property type="entry name" value="ATP-grasp fold, B domain"/>
    <property type="match status" value="1"/>
</dbReference>
<organism evidence="7 8">
    <name type="scientific">Candidatus Magasanikbacteria bacterium CG_4_10_14_0_8_um_filter_32_14</name>
    <dbReference type="NCBI Taxonomy" id="1974640"/>
    <lineage>
        <taxon>Bacteria</taxon>
        <taxon>Candidatus Magasanikiibacteriota</taxon>
    </lineage>
</organism>
<dbReference type="AlphaFoldDB" id="A0A2M7RAE6"/>
<keyword evidence="2" id="KW-0645">Protease</keyword>
<dbReference type="Pfam" id="PF14397">
    <property type="entry name" value="ATPgrasp_ST"/>
    <property type="match status" value="1"/>
</dbReference>
<sequence>MKFFERANAILGMNARNLHYVGRYNTKQSKKFADDKIYTKNFLMTRGIGVAKIYNVLKIHKELADINPKSLPATFVIKPNHGFGGEGIVVIKEHKGLIFKDVTGVQYQWRDLYLHMVSILDGKYAISGLSDQIIFEEMLFPHKDLYPFTEVGLPDIRVIVFNYVPVMAMLRLPTFESHGKANLHLGGVGVGINITTGKANYAVHHNKFIRKLPNGEKVRNIKLPMWDEILITASKAQQASQVKFLAVDLVLSKTGIKILELNARAGLGIQIANQIPLKHRLQKVEDLKVSSPEKGVEVSKALFSAVTKKPEKKAKSKSDKKIIGLFEEINILNTPNSAVLTKIDPHSNEVLFDESLEGLEKLKRYSDVVIRGERIRFPFRKTDLSASPYKVVIGGKTLNNFLIDPKLREEIDSSKTVSTTKTISEKIIRNIDKKLSITDKQLKILLHIKPLNLQEEKKKFFATKDFSPQFIYRKPDINFTSLLREISALPKNINHPLYPLFVKKIDEIISKIQFLDAVGTSDYTHASQDLYGIVDEVLLEKAKKYIVDNPIQEDKSKIVSSKQIIKDFEFALQQNRLSNWKIKTSDNVRSISVDPRKKNIFIKNTSKRSKNHLKALLVHEIGTHVYRYENGVLQEYKIFKRGTANYLETEEGLAIYNQKKLGLSLGLKDVWPTYLVIAIYYAQSMSFLELFNFLQKEYNLSNQKAWLACFRAKRGMSDTSLPGGLTRDAIYFRGYLKVVDYLSEDTENRLKNLYMGKISIVDVKYLEYLPNWKIKYLNFAKLDF</sequence>
<dbReference type="SUPFAM" id="SSF56059">
    <property type="entry name" value="Glutathione synthetase ATP-binding domain-like"/>
    <property type="match status" value="1"/>
</dbReference>
<dbReference type="PANTHER" id="PTHR31817:SF0">
    <property type="entry name" value="CHROMOSOME UNDETERMINED SCAFFOLD_67, WHOLE GENOME SHOTGUN SEQUENCE"/>
    <property type="match status" value="1"/>
</dbReference>
<evidence type="ECO:0000313" key="7">
    <source>
        <dbReference type="EMBL" id="PIY93462.1"/>
    </source>
</evidence>
<protein>
    <recommendedName>
        <fullName evidence="6">ATP-grasp domain-containing protein</fullName>
    </recommendedName>
</protein>
<proteinExistence type="predicted"/>
<evidence type="ECO:0000256" key="3">
    <source>
        <dbReference type="ARBA" id="ARBA00022801"/>
    </source>
</evidence>
<evidence type="ECO:0000313" key="8">
    <source>
        <dbReference type="Proteomes" id="UP000229449"/>
    </source>
</evidence>
<evidence type="ECO:0000256" key="2">
    <source>
        <dbReference type="ARBA" id="ARBA00022670"/>
    </source>
</evidence>
<accession>A0A2M7RAE6</accession>
<keyword evidence="5" id="KW-0067">ATP-binding</keyword>
<keyword evidence="5" id="KW-0547">Nucleotide-binding</keyword>
<dbReference type="SMART" id="SM01154">
    <property type="entry name" value="DUF1704"/>
    <property type="match status" value="1"/>
</dbReference>
<gene>
    <name evidence="7" type="ORF">COY69_01485</name>
</gene>
<comment type="cofactor">
    <cofactor evidence="1">
        <name>Zn(2+)</name>
        <dbReference type="ChEBI" id="CHEBI:29105"/>
    </cofactor>
</comment>
<dbReference type="GO" id="GO:0006508">
    <property type="term" value="P:proteolysis"/>
    <property type="evidence" value="ECO:0007669"/>
    <property type="project" value="UniProtKB-KW"/>
</dbReference>
<dbReference type="InterPro" id="IPR012548">
    <property type="entry name" value="MATCAP"/>
</dbReference>
<reference evidence="8" key="1">
    <citation type="submission" date="2017-09" db="EMBL/GenBank/DDBJ databases">
        <title>Depth-based differentiation of microbial function through sediment-hosted aquifers and enrichment of novel symbionts in the deep terrestrial subsurface.</title>
        <authorList>
            <person name="Probst A.J."/>
            <person name="Ladd B."/>
            <person name="Jarett J.K."/>
            <person name="Geller-Mcgrath D.E."/>
            <person name="Sieber C.M.K."/>
            <person name="Emerson J.B."/>
            <person name="Anantharaman K."/>
            <person name="Thomas B.C."/>
            <person name="Malmstrom R."/>
            <person name="Stieglmeier M."/>
            <person name="Klingl A."/>
            <person name="Woyke T."/>
            <person name="Ryan C.M."/>
            <person name="Banfield J.F."/>
        </authorList>
    </citation>
    <scope>NUCLEOTIDE SEQUENCE [LARGE SCALE GENOMIC DNA]</scope>
</reference>
<evidence type="ECO:0000256" key="4">
    <source>
        <dbReference type="ARBA" id="ARBA00023049"/>
    </source>
</evidence>
<keyword evidence="3" id="KW-0378">Hydrolase</keyword>
<dbReference type="PANTHER" id="PTHR31817">
    <property type="match status" value="1"/>
</dbReference>
<dbReference type="Pfam" id="PF08014">
    <property type="entry name" value="MATCAP"/>
    <property type="match status" value="1"/>
</dbReference>
<dbReference type="GO" id="GO:0008237">
    <property type="term" value="F:metallopeptidase activity"/>
    <property type="evidence" value="ECO:0007669"/>
    <property type="project" value="UniProtKB-KW"/>
</dbReference>
<evidence type="ECO:0000256" key="5">
    <source>
        <dbReference type="PROSITE-ProRule" id="PRU00409"/>
    </source>
</evidence>
<comment type="caution">
    <text evidence="7">The sequence shown here is derived from an EMBL/GenBank/DDBJ whole genome shotgun (WGS) entry which is preliminary data.</text>
</comment>
<dbReference type="InterPro" id="IPR039523">
    <property type="entry name" value="RimK-rel_E_lig_ATP-grasp"/>
</dbReference>